<feature type="domain" description="Myb-like" evidence="2">
    <location>
        <begin position="57"/>
        <end position="128"/>
    </location>
</feature>
<dbReference type="PANTHER" id="PTHR45023">
    <property type="match status" value="1"/>
</dbReference>
<dbReference type="RefSeq" id="XP_013589068.1">
    <property type="nucleotide sequence ID" value="XM_013733614.1"/>
</dbReference>
<evidence type="ECO:0000313" key="3">
    <source>
        <dbReference type="EnsemblPlants" id="Bo6g031380.1"/>
    </source>
</evidence>
<sequence>MDSFPSTGTSKFVELLSQQTLSFGNYEDSVELSSSEVPFRGSLGTEASNFEAGDTPAERRERRKWTQADDIVLISSWLNTSKDPVVGNEQRPCTFWKRIAAYFAASPHVPGREVRESGHCKQRWHKINDLVCKFCGAYEAASREKSSGQNENDVLRQAHQIFFNNQKKKFTLEHAWRELRNDQKWCDLAKNDGSSRKRKAEDGPDSSTSEATASKRPPGVKAAKASGKKTGVETVDLNKFQSMWTIKQQALAVKERLSKMSLLDSLIGKKEPLAEHEEILKSKLINDLLSS</sequence>
<reference evidence="3" key="2">
    <citation type="submission" date="2015-03" db="UniProtKB">
        <authorList>
            <consortium name="EnsemblPlants"/>
        </authorList>
    </citation>
    <scope>IDENTIFICATION</scope>
</reference>
<dbReference type="PANTHER" id="PTHR45023:SF4">
    <property type="entry name" value="GLYCINE-RICH PROTEIN-RELATED"/>
    <property type="match status" value="1"/>
</dbReference>
<proteinExistence type="predicted"/>
<protein>
    <recommendedName>
        <fullName evidence="2">Myb-like domain-containing protein</fullName>
    </recommendedName>
</protein>
<dbReference type="Proteomes" id="UP000032141">
    <property type="component" value="Chromosome C6"/>
</dbReference>
<dbReference type="OrthoDB" id="1074748at2759"/>
<evidence type="ECO:0000259" key="2">
    <source>
        <dbReference type="PROSITE" id="PS50090"/>
    </source>
</evidence>
<dbReference type="InterPro" id="IPR001005">
    <property type="entry name" value="SANT/Myb"/>
</dbReference>
<dbReference type="HOGENOM" id="CLU_012390_0_0_1"/>
<keyword evidence="4" id="KW-1185">Reference proteome</keyword>
<organism evidence="3 4">
    <name type="scientific">Brassica oleracea var. oleracea</name>
    <dbReference type="NCBI Taxonomy" id="109376"/>
    <lineage>
        <taxon>Eukaryota</taxon>
        <taxon>Viridiplantae</taxon>
        <taxon>Streptophyta</taxon>
        <taxon>Embryophyta</taxon>
        <taxon>Tracheophyta</taxon>
        <taxon>Spermatophyta</taxon>
        <taxon>Magnoliopsida</taxon>
        <taxon>eudicotyledons</taxon>
        <taxon>Gunneridae</taxon>
        <taxon>Pentapetalae</taxon>
        <taxon>rosids</taxon>
        <taxon>malvids</taxon>
        <taxon>Brassicales</taxon>
        <taxon>Brassicaceae</taxon>
        <taxon>Brassiceae</taxon>
        <taxon>Brassica</taxon>
    </lineage>
</organism>
<dbReference type="KEGG" id="boe:106297359"/>
<dbReference type="AlphaFoldDB" id="A0A0D3CQP0"/>
<accession>A0A0D3CQP0</accession>
<feature type="compositionally biased region" description="Basic and acidic residues" evidence="1">
    <location>
        <begin position="188"/>
        <end position="202"/>
    </location>
</feature>
<dbReference type="InterPro" id="IPR029466">
    <property type="entry name" value="NAM-associated_C"/>
</dbReference>
<dbReference type="GeneID" id="106297359"/>
<evidence type="ECO:0000313" key="4">
    <source>
        <dbReference type="Proteomes" id="UP000032141"/>
    </source>
</evidence>
<dbReference type="PROSITE" id="PS50090">
    <property type="entry name" value="MYB_LIKE"/>
    <property type="match status" value="1"/>
</dbReference>
<name>A0A0D3CQP0_BRAOL</name>
<dbReference type="Pfam" id="PF14303">
    <property type="entry name" value="NAM-associated"/>
    <property type="match status" value="1"/>
</dbReference>
<feature type="region of interest" description="Disordered" evidence="1">
    <location>
        <begin position="43"/>
        <end position="62"/>
    </location>
</feature>
<dbReference type="EnsemblPlants" id="Bo6g031380.1">
    <property type="protein sequence ID" value="Bo6g031380.1"/>
    <property type="gene ID" value="Bo6g031380"/>
</dbReference>
<dbReference type="Gramene" id="Bo6g031380.1">
    <property type="protein sequence ID" value="Bo6g031380.1"/>
    <property type="gene ID" value="Bo6g031380"/>
</dbReference>
<feature type="region of interest" description="Disordered" evidence="1">
    <location>
        <begin position="188"/>
        <end position="228"/>
    </location>
</feature>
<reference evidence="3 4" key="1">
    <citation type="journal article" date="2014" name="Genome Biol.">
        <title>Transcriptome and methylome profiling reveals relics of genome dominance in the mesopolyploid Brassica oleracea.</title>
        <authorList>
            <person name="Parkin I.A."/>
            <person name="Koh C."/>
            <person name="Tang H."/>
            <person name="Robinson S.J."/>
            <person name="Kagale S."/>
            <person name="Clarke W.E."/>
            <person name="Town C.D."/>
            <person name="Nixon J."/>
            <person name="Krishnakumar V."/>
            <person name="Bidwell S.L."/>
            <person name="Denoeud F."/>
            <person name="Belcram H."/>
            <person name="Links M.G."/>
            <person name="Just J."/>
            <person name="Clarke C."/>
            <person name="Bender T."/>
            <person name="Huebert T."/>
            <person name="Mason A.S."/>
            <person name="Pires J.C."/>
            <person name="Barker G."/>
            <person name="Moore J."/>
            <person name="Walley P.G."/>
            <person name="Manoli S."/>
            <person name="Batley J."/>
            <person name="Edwards D."/>
            <person name="Nelson M.N."/>
            <person name="Wang X."/>
            <person name="Paterson A.H."/>
            <person name="King G."/>
            <person name="Bancroft I."/>
            <person name="Chalhoub B."/>
            <person name="Sharpe A.G."/>
        </authorList>
    </citation>
    <scope>NUCLEOTIDE SEQUENCE</scope>
    <source>
        <strain evidence="3 4">cv. TO1000</strain>
    </source>
</reference>
<dbReference type="eggNOG" id="ENOG502RYNN">
    <property type="taxonomic scope" value="Eukaryota"/>
</dbReference>
<evidence type="ECO:0000256" key="1">
    <source>
        <dbReference type="SAM" id="MobiDB-lite"/>
    </source>
</evidence>